<dbReference type="PANTHER" id="PTHR46321">
    <property type="entry name" value="KIF1-BINDING PROTEIN"/>
    <property type="match status" value="1"/>
</dbReference>
<proteinExistence type="inferred from homology"/>
<dbReference type="InterPro" id="IPR022083">
    <property type="entry name" value="KBP"/>
</dbReference>
<evidence type="ECO:0000256" key="1">
    <source>
        <dbReference type="ARBA" id="ARBA00004245"/>
    </source>
</evidence>
<sequence length="545" mass="60134">MAGGDEDALRQRALVDDDSRVQEAQRLSAATNDRDDAPFQSKYEARKLLQTVRNDLVESGESPLAVALLDCLLGCNLIETEESSSGELLIVSSLESIRKHPTVFHAELIHGLNLLGIQWSQRGDSSRARTHLEDAKAVYDAAFSSGDVPHGALALNTQTLFYLAQVYSQLGDTENAAFYCRQTLNRQLDQRQINALEWASNSVKLSAFYISSNRLRQAQYCIDCAIAVKPDGRSEQHLHVEADISCAIGELLARYLHASLELSSGRRRPPAQGEPSSFDQRVDTFDQMDVPLPPPFNVIEHVKDAVVRKAMSSLQHALSIYKLDGYVSDHVVILQKLSGLLKDLAAFAGDPKLYKRRIDTLEPVLLKLNPKVYTDFVRQMSFEIAEACSDMADIKMTQAEALPPTAKAARVKKINHLFVPCANTARSVLTAPGPTCRIAKAIAGFTAFVQSLEGDGEQASVDPAHYRHYLMAKFHIARLTSKAIADSNDARVAGMQRSLDEYASIVRFCDGKARDVSAFRDELAICRDMCALLPIQIQRTTTSSP</sequence>
<keyword evidence="5" id="KW-0206">Cytoskeleton</keyword>
<dbReference type="EMBL" id="CDSF01000080">
    <property type="protein sequence ID" value="CEO97798.1"/>
    <property type="molecule type" value="Genomic_DNA"/>
</dbReference>
<evidence type="ECO:0000313" key="6">
    <source>
        <dbReference type="EMBL" id="CEO97798.1"/>
    </source>
</evidence>
<reference evidence="6 7" key="1">
    <citation type="submission" date="2015-02" db="EMBL/GenBank/DDBJ databases">
        <authorList>
            <person name="Chooi Y.-H."/>
        </authorList>
    </citation>
    <scope>NUCLEOTIDE SEQUENCE [LARGE SCALE GENOMIC DNA]</scope>
    <source>
        <strain evidence="6">E3</strain>
    </source>
</reference>
<keyword evidence="7" id="KW-1185">Reference proteome</keyword>
<dbReference type="PANTHER" id="PTHR46321:SF1">
    <property type="entry name" value="KIF-BINDING PROTEIN"/>
    <property type="match status" value="1"/>
</dbReference>
<accession>A0A0G4IR03</accession>
<dbReference type="SUPFAM" id="SSF48452">
    <property type="entry name" value="TPR-like"/>
    <property type="match status" value="1"/>
</dbReference>
<evidence type="ECO:0000256" key="3">
    <source>
        <dbReference type="ARBA" id="ARBA00016840"/>
    </source>
</evidence>
<dbReference type="InterPro" id="IPR011990">
    <property type="entry name" value="TPR-like_helical_dom_sf"/>
</dbReference>
<dbReference type="AlphaFoldDB" id="A0A0G4IR03"/>
<evidence type="ECO:0000313" key="7">
    <source>
        <dbReference type="Proteomes" id="UP000039324"/>
    </source>
</evidence>
<comment type="similarity">
    <text evidence="2">Belongs to the KIF-binding protein family.</text>
</comment>
<organism evidence="6 7">
    <name type="scientific">Plasmodiophora brassicae</name>
    <name type="common">Clubroot disease agent</name>
    <dbReference type="NCBI Taxonomy" id="37360"/>
    <lineage>
        <taxon>Eukaryota</taxon>
        <taxon>Sar</taxon>
        <taxon>Rhizaria</taxon>
        <taxon>Endomyxa</taxon>
        <taxon>Phytomyxea</taxon>
        <taxon>Plasmodiophorida</taxon>
        <taxon>Plasmodiophoridae</taxon>
        <taxon>Plasmodiophora</taxon>
    </lineage>
</organism>
<keyword evidence="4" id="KW-0963">Cytoplasm</keyword>
<name>A0A0G4IR03_PLABS</name>
<protein>
    <recommendedName>
        <fullName evidence="3">KIF-binding protein</fullName>
    </recommendedName>
</protein>
<comment type="subcellular location">
    <subcellularLocation>
        <location evidence="1">Cytoplasm</location>
        <location evidence="1">Cytoskeleton</location>
    </subcellularLocation>
</comment>
<dbReference type="Pfam" id="PF12309">
    <property type="entry name" value="KBP_C"/>
    <property type="match status" value="2"/>
</dbReference>
<evidence type="ECO:0000256" key="4">
    <source>
        <dbReference type="ARBA" id="ARBA00022490"/>
    </source>
</evidence>
<evidence type="ECO:0000256" key="5">
    <source>
        <dbReference type="ARBA" id="ARBA00023212"/>
    </source>
</evidence>
<dbReference type="GO" id="GO:0005856">
    <property type="term" value="C:cytoskeleton"/>
    <property type="evidence" value="ECO:0007669"/>
    <property type="project" value="UniProtKB-SubCell"/>
</dbReference>
<dbReference type="OMA" id="TIMSECA"/>
<dbReference type="Proteomes" id="UP000039324">
    <property type="component" value="Unassembled WGS sequence"/>
</dbReference>
<gene>
    <name evidence="6" type="ORF">PBRA_005912</name>
</gene>
<dbReference type="Gene3D" id="1.25.40.10">
    <property type="entry name" value="Tetratricopeptide repeat domain"/>
    <property type="match status" value="1"/>
</dbReference>
<dbReference type="OrthoDB" id="409897at2759"/>
<evidence type="ECO:0000256" key="2">
    <source>
        <dbReference type="ARBA" id="ARBA00010305"/>
    </source>
</evidence>